<reference evidence="2 3" key="1">
    <citation type="submission" date="2016-07" db="EMBL/GenBank/DDBJ databases">
        <title>Pervasive Adenine N6-methylation of Active Genes in Fungi.</title>
        <authorList>
            <consortium name="DOE Joint Genome Institute"/>
            <person name="Mondo S.J."/>
            <person name="Dannebaum R.O."/>
            <person name="Kuo R.C."/>
            <person name="Labutti K."/>
            <person name="Haridas S."/>
            <person name="Kuo A."/>
            <person name="Salamov A."/>
            <person name="Ahrendt S.R."/>
            <person name="Lipzen A."/>
            <person name="Sullivan W."/>
            <person name="Andreopoulos W.B."/>
            <person name="Clum A."/>
            <person name="Lindquist E."/>
            <person name="Daum C."/>
            <person name="Ramamoorthy G.K."/>
            <person name="Gryganskyi A."/>
            <person name="Culley D."/>
            <person name="Magnuson J.K."/>
            <person name="James T.Y."/>
            <person name="O'Malley M.A."/>
            <person name="Stajich J.E."/>
            <person name="Spatafora J.W."/>
            <person name="Visel A."/>
            <person name="Grigoriev I.V."/>
        </authorList>
    </citation>
    <scope>NUCLEOTIDE SEQUENCE [LARGE SCALE GENOMIC DNA]</scope>
    <source>
        <strain evidence="2 3">CBS 931.73</strain>
    </source>
</reference>
<keyword evidence="3" id="KW-1185">Reference proteome</keyword>
<dbReference type="SUPFAM" id="SSF48403">
    <property type="entry name" value="Ankyrin repeat"/>
    <property type="match status" value="1"/>
</dbReference>
<dbReference type="InterPro" id="IPR036770">
    <property type="entry name" value="Ankyrin_rpt-contain_sf"/>
</dbReference>
<name>A0A1Y1XWB0_9FUNG</name>
<dbReference type="PANTHER" id="PTHR24118">
    <property type="entry name" value="POTE ANKYRIN DOMAIN"/>
    <property type="match status" value="1"/>
</dbReference>
<dbReference type="Proteomes" id="UP000193498">
    <property type="component" value="Unassembled WGS sequence"/>
</dbReference>
<dbReference type="AlphaFoldDB" id="A0A1Y1XWB0"/>
<evidence type="ECO:0000313" key="3">
    <source>
        <dbReference type="Proteomes" id="UP000193498"/>
    </source>
</evidence>
<dbReference type="Pfam" id="PF13857">
    <property type="entry name" value="Ank_5"/>
    <property type="match status" value="1"/>
</dbReference>
<dbReference type="PANTHER" id="PTHR24118:SF99">
    <property type="entry name" value="POTE ANKYRIN DOMAIN FAMILY MEMBER 3C-RELATED"/>
    <property type="match status" value="1"/>
</dbReference>
<evidence type="ECO:0000256" key="1">
    <source>
        <dbReference type="PROSITE-ProRule" id="PRU00023"/>
    </source>
</evidence>
<organism evidence="2 3">
    <name type="scientific">Basidiobolus meristosporus CBS 931.73</name>
    <dbReference type="NCBI Taxonomy" id="1314790"/>
    <lineage>
        <taxon>Eukaryota</taxon>
        <taxon>Fungi</taxon>
        <taxon>Fungi incertae sedis</taxon>
        <taxon>Zoopagomycota</taxon>
        <taxon>Entomophthoromycotina</taxon>
        <taxon>Basidiobolomycetes</taxon>
        <taxon>Basidiobolales</taxon>
        <taxon>Basidiobolaceae</taxon>
        <taxon>Basidiobolus</taxon>
    </lineage>
</organism>
<feature type="repeat" description="ANK" evidence="1">
    <location>
        <begin position="105"/>
        <end position="137"/>
    </location>
</feature>
<dbReference type="SMART" id="SM00248">
    <property type="entry name" value="ANK"/>
    <property type="match status" value="4"/>
</dbReference>
<sequence>MNLLAKPTSPFQKKHTKQTVPGFRNLGLHSAAASGNLGLVKFALDQGQPIDSVVHGLLPIHAACCTGNAAVVEYLVQRGADVNCRSYSKHYTGANDILRENSNYHGTSALHFAVAKGDLEIVEILLRYGASVDTKDKYGCTPLNLAEAKQFKEIRRHLLKAGSQETSTVVSHSSETDPLTLEPKLTPELVSLRGFFKTQIELVH</sequence>
<accession>A0A1Y1XWB0</accession>
<proteinExistence type="predicted"/>
<gene>
    <name evidence="2" type="ORF">K493DRAFT_410097</name>
</gene>
<dbReference type="EMBL" id="MCFE01000404">
    <property type="protein sequence ID" value="ORX90041.1"/>
    <property type="molecule type" value="Genomic_DNA"/>
</dbReference>
<dbReference type="Pfam" id="PF12796">
    <property type="entry name" value="Ank_2"/>
    <property type="match status" value="1"/>
</dbReference>
<feature type="repeat" description="ANK" evidence="1">
    <location>
        <begin position="55"/>
        <end position="87"/>
    </location>
</feature>
<protein>
    <submittedName>
        <fullName evidence="2">Ankyrin</fullName>
    </submittedName>
</protein>
<dbReference type="STRING" id="1314790.A0A1Y1XWB0"/>
<dbReference type="OrthoDB" id="194358at2759"/>
<dbReference type="PROSITE" id="PS50297">
    <property type="entry name" value="ANK_REP_REGION"/>
    <property type="match status" value="2"/>
</dbReference>
<evidence type="ECO:0000313" key="2">
    <source>
        <dbReference type="EMBL" id="ORX90041.1"/>
    </source>
</evidence>
<dbReference type="InterPro" id="IPR002110">
    <property type="entry name" value="Ankyrin_rpt"/>
</dbReference>
<comment type="caution">
    <text evidence="2">The sequence shown here is derived from an EMBL/GenBank/DDBJ whole genome shotgun (WGS) entry which is preliminary data.</text>
</comment>
<dbReference type="InParanoid" id="A0A1Y1XWB0"/>
<dbReference type="PROSITE" id="PS50088">
    <property type="entry name" value="ANK_REPEAT"/>
    <property type="match status" value="2"/>
</dbReference>
<dbReference type="Gene3D" id="1.25.40.20">
    <property type="entry name" value="Ankyrin repeat-containing domain"/>
    <property type="match status" value="1"/>
</dbReference>
<keyword evidence="1" id="KW-0040">ANK repeat</keyword>